<dbReference type="SUPFAM" id="SSF53223">
    <property type="entry name" value="Aminoacid dehydrogenase-like, N-terminal domain"/>
    <property type="match status" value="1"/>
</dbReference>
<dbReference type="OrthoDB" id="3314528at2"/>
<feature type="binding site" evidence="5">
    <location>
        <position position="250"/>
    </location>
    <ligand>
        <name>a divalent metal cation</name>
        <dbReference type="ChEBI" id="CHEBI:60240"/>
    </ligand>
</feature>
<organism evidence="9 10">
    <name type="scientific">Amantichitinum ursilacus</name>
    <dbReference type="NCBI Taxonomy" id="857265"/>
    <lineage>
        <taxon>Bacteria</taxon>
        <taxon>Pseudomonadati</taxon>
        <taxon>Pseudomonadota</taxon>
        <taxon>Betaproteobacteria</taxon>
        <taxon>Neisseriales</taxon>
        <taxon>Chitinibacteraceae</taxon>
        <taxon>Amantichitinum</taxon>
    </lineage>
</organism>
<dbReference type="AlphaFoldDB" id="A0A0N0GPQ1"/>
<dbReference type="PIRSF" id="PIRSF000106">
    <property type="entry name" value="ME"/>
    <property type="match status" value="1"/>
</dbReference>
<accession>A0A0N0GPQ1</accession>
<keyword evidence="3" id="KW-0520">NAD</keyword>
<dbReference type="STRING" id="857265.WG78_07385"/>
<evidence type="ECO:0000256" key="1">
    <source>
        <dbReference type="ARBA" id="ARBA00008785"/>
    </source>
</evidence>
<comment type="caution">
    <text evidence="9">The sequence shown here is derived from an EMBL/GenBank/DDBJ whole genome shotgun (WGS) entry which is preliminary data.</text>
</comment>
<feature type="binding site" evidence="4">
    <location>
        <position position="416"/>
    </location>
    <ligand>
        <name>(S)-malate</name>
        <dbReference type="ChEBI" id="CHEBI:15589"/>
    </ligand>
</feature>
<feature type="domain" description="Malic enzyme NAD-binding" evidence="7">
    <location>
        <begin position="275"/>
        <end position="528"/>
    </location>
</feature>
<dbReference type="EMBL" id="LAQT01000004">
    <property type="protein sequence ID" value="KPC53924.1"/>
    <property type="molecule type" value="Genomic_DNA"/>
</dbReference>
<dbReference type="RefSeq" id="WP_053937150.1">
    <property type="nucleotide sequence ID" value="NZ_LAQT01000004.1"/>
</dbReference>
<dbReference type="InterPro" id="IPR012301">
    <property type="entry name" value="Malic_N_dom"/>
</dbReference>
<dbReference type="PANTHER" id="PTHR23406">
    <property type="entry name" value="MALIC ENZYME-RELATED"/>
    <property type="match status" value="1"/>
</dbReference>
<dbReference type="PATRIC" id="fig|857265.3.peg.1514"/>
<dbReference type="GO" id="GO:0006108">
    <property type="term" value="P:malate metabolic process"/>
    <property type="evidence" value="ECO:0007669"/>
    <property type="project" value="TreeGrafter"/>
</dbReference>
<dbReference type="Pfam" id="PF03949">
    <property type="entry name" value="Malic_M"/>
    <property type="match status" value="1"/>
</dbReference>
<dbReference type="GO" id="GO:0004470">
    <property type="term" value="F:malic enzyme activity"/>
    <property type="evidence" value="ECO:0007669"/>
    <property type="project" value="InterPro"/>
</dbReference>
<dbReference type="GO" id="GO:0016616">
    <property type="term" value="F:oxidoreductase activity, acting on the CH-OH group of donors, NAD or NADP as acceptor"/>
    <property type="evidence" value="ECO:0007669"/>
    <property type="project" value="InterPro"/>
</dbReference>
<dbReference type="Gene3D" id="3.40.50.10380">
    <property type="entry name" value="Malic enzyme, N-terminal domain"/>
    <property type="match status" value="1"/>
</dbReference>
<dbReference type="Proteomes" id="UP000037939">
    <property type="component" value="Unassembled WGS sequence"/>
</dbReference>
<gene>
    <name evidence="9" type="primary">maeA</name>
    <name evidence="9" type="ORF">WG78_07385</name>
</gene>
<evidence type="ECO:0000256" key="6">
    <source>
        <dbReference type="RuleBase" id="RU003427"/>
    </source>
</evidence>
<dbReference type="SMART" id="SM00919">
    <property type="entry name" value="Malic_M"/>
    <property type="match status" value="1"/>
</dbReference>
<evidence type="ECO:0000256" key="5">
    <source>
        <dbReference type="PIRSR" id="PIRSR000106-3"/>
    </source>
</evidence>
<comment type="cofactor">
    <cofactor evidence="5">
        <name>Mg(2+)</name>
        <dbReference type="ChEBI" id="CHEBI:18420"/>
    </cofactor>
    <cofactor evidence="5">
        <name>Mn(2+)</name>
        <dbReference type="ChEBI" id="CHEBI:29035"/>
    </cofactor>
    <text evidence="5">Divalent metal cations. Prefers magnesium or manganese.</text>
</comment>
<dbReference type="PANTHER" id="PTHR23406:SF34">
    <property type="entry name" value="NAD-DEPENDENT MALIC ENZYME, MITOCHONDRIAL"/>
    <property type="match status" value="1"/>
</dbReference>
<comment type="similarity">
    <text evidence="1 6">Belongs to the malic enzymes family.</text>
</comment>
<evidence type="ECO:0000259" key="7">
    <source>
        <dbReference type="SMART" id="SM00919"/>
    </source>
</evidence>
<dbReference type="SUPFAM" id="SSF51735">
    <property type="entry name" value="NAD(P)-binding Rossmann-fold domains"/>
    <property type="match status" value="1"/>
</dbReference>
<evidence type="ECO:0000256" key="3">
    <source>
        <dbReference type="ARBA" id="ARBA00023027"/>
    </source>
</evidence>
<keyword evidence="5 6" id="KW-0479">Metal-binding</keyword>
<dbReference type="Gene3D" id="3.40.50.720">
    <property type="entry name" value="NAD(P)-binding Rossmann-like Domain"/>
    <property type="match status" value="1"/>
</dbReference>
<dbReference type="Pfam" id="PF00390">
    <property type="entry name" value="malic"/>
    <property type="match status" value="1"/>
</dbReference>
<name>A0A0N0GPQ1_9NEIS</name>
<dbReference type="SMART" id="SM01274">
    <property type="entry name" value="malic"/>
    <property type="match status" value="1"/>
</dbReference>
<evidence type="ECO:0000313" key="10">
    <source>
        <dbReference type="Proteomes" id="UP000037939"/>
    </source>
</evidence>
<dbReference type="GO" id="GO:0051287">
    <property type="term" value="F:NAD binding"/>
    <property type="evidence" value="ECO:0007669"/>
    <property type="project" value="InterPro"/>
</dbReference>
<dbReference type="InterPro" id="IPR036291">
    <property type="entry name" value="NAD(P)-bd_dom_sf"/>
</dbReference>
<dbReference type="InterPro" id="IPR012302">
    <property type="entry name" value="Malic_NAD-bd"/>
</dbReference>
<dbReference type="NCBIfam" id="NF010052">
    <property type="entry name" value="PRK13529.1"/>
    <property type="match status" value="1"/>
</dbReference>
<keyword evidence="10" id="KW-1185">Reference proteome</keyword>
<protein>
    <submittedName>
        <fullName evidence="9">NAD-dependent malic enzyme</fullName>
        <ecNumber evidence="9">1.1.1.38</ecNumber>
    </submittedName>
</protein>
<dbReference type="GO" id="GO:0046872">
    <property type="term" value="F:metal ion binding"/>
    <property type="evidence" value="ECO:0007669"/>
    <property type="project" value="UniProtKB-KW"/>
</dbReference>
<evidence type="ECO:0000313" key="9">
    <source>
        <dbReference type="EMBL" id="KPC53924.1"/>
    </source>
</evidence>
<evidence type="ECO:0000256" key="2">
    <source>
        <dbReference type="ARBA" id="ARBA00023002"/>
    </source>
</evidence>
<dbReference type="EC" id="1.1.1.38" evidence="9"/>
<dbReference type="InterPro" id="IPR037062">
    <property type="entry name" value="Malic_N_dom_sf"/>
</dbReference>
<proteinExistence type="inferred from homology"/>
<reference evidence="9 10" key="1">
    <citation type="submission" date="2015-07" db="EMBL/GenBank/DDBJ databases">
        <title>Draft genome sequence of the Amantichitinum ursilacus IGB-41, a new chitin-degrading bacterium.</title>
        <authorList>
            <person name="Kirstahler P."/>
            <person name="Guenther M."/>
            <person name="Grumaz C."/>
            <person name="Rupp S."/>
            <person name="Zibek S."/>
            <person name="Sohn K."/>
        </authorList>
    </citation>
    <scope>NUCLEOTIDE SEQUENCE [LARGE SCALE GENOMIC DNA]</scope>
    <source>
        <strain evidence="9 10">IGB-41</strain>
    </source>
</reference>
<dbReference type="PRINTS" id="PR00072">
    <property type="entry name" value="MALOXRDTASE"/>
</dbReference>
<dbReference type="InterPro" id="IPR001891">
    <property type="entry name" value="Malic_OxRdtase"/>
</dbReference>
<evidence type="ECO:0000259" key="8">
    <source>
        <dbReference type="SMART" id="SM01274"/>
    </source>
</evidence>
<sequence length="564" mass="61016">MNNPAPFSAPVHETIETALAGYQLLADPLLNKGTAFSDAERSEFDLHGLLPPHIATLQEQVTRRIEALRAMPDHVSRQVFLREIQDSNEALFYAILTTDLEEWLPVVHVPTVAHASRHFSRHYRRPRGLFLGYPQRAQMARMLSQPHLDQIETIVISDGEHVAGLGDQGANAMAMSIGAASLHSACAGLDPATVLPILLDLGTDNPACLEDPLYVGWRHARVRGAQREALIDHLIDTVRERWPHVVVQWENLAHADARRVLARRRGDLCMFSNNIQGTAVVALATMLSALQTLHARLAEQRIVIFGAGAAGTGIARLLVVSLMQQGLTSDQAHARVWLIDREGLLINDPTNPFARAASEWPDYREGGAMITLRQVIDAVHPSVLIGTSGQAGAFDEASVRSMAQHCQQPVILPLSNPGSHCEAIPADLLAWTEGKALVGTGSPFAPVTINGQQRVITQSNNAYAFPGLALGAVAVKASALSDGMLLAAAQALAELRPAGGSDHGLLPPINTLREVARRVAVAVGEQAIRDGLAQDDGTPVALRVQRKIWAPHYRAMRRVYPVVA</sequence>
<keyword evidence="2 9" id="KW-0560">Oxidoreductase</keyword>
<evidence type="ECO:0000256" key="4">
    <source>
        <dbReference type="PIRSR" id="PIRSR000106-2"/>
    </source>
</evidence>
<feature type="domain" description="Malic enzyme N-terminal" evidence="8">
    <location>
        <begin position="85"/>
        <end position="265"/>
    </location>
</feature>
<feature type="binding site" evidence="4">
    <location>
        <position position="460"/>
    </location>
    <ligand>
        <name>(S)-malate</name>
        <dbReference type="ChEBI" id="CHEBI:15589"/>
    </ligand>
</feature>
<dbReference type="InterPro" id="IPR046346">
    <property type="entry name" value="Aminoacid_DH-like_N_sf"/>
</dbReference>